<reference evidence="1 2" key="1">
    <citation type="submission" date="2024-03" db="EMBL/GenBank/DDBJ databases">
        <title>Human intestinal bacterial collection.</title>
        <authorList>
            <person name="Pauvert C."/>
            <person name="Hitch T.C.A."/>
            <person name="Clavel T."/>
        </authorList>
    </citation>
    <scope>NUCLEOTIDE SEQUENCE [LARGE SCALE GENOMIC DNA]</scope>
    <source>
        <strain evidence="1 2">CLA-AA-H95</strain>
    </source>
</reference>
<organism evidence="1 2">
    <name type="scientific">Blautia intestinihominis</name>
    <dbReference type="NCBI Taxonomy" id="3133152"/>
    <lineage>
        <taxon>Bacteria</taxon>
        <taxon>Bacillati</taxon>
        <taxon>Bacillota</taxon>
        <taxon>Clostridia</taxon>
        <taxon>Lachnospirales</taxon>
        <taxon>Lachnospiraceae</taxon>
        <taxon>Blautia</taxon>
    </lineage>
</organism>
<dbReference type="Proteomes" id="UP001446032">
    <property type="component" value="Unassembled WGS sequence"/>
</dbReference>
<comment type="caution">
    <text evidence="1">The sequence shown here is derived from an EMBL/GenBank/DDBJ whole genome shotgun (WGS) entry which is preliminary data.</text>
</comment>
<keyword evidence="2" id="KW-1185">Reference proteome</keyword>
<gene>
    <name evidence="1" type="ORF">WMO75_16445</name>
</gene>
<evidence type="ECO:0000313" key="2">
    <source>
        <dbReference type="Proteomes" id="UP001446032"/>
    </source>
</evidence>
<evidence type="ECO:0000313" key="1">
    <source>
        <dbReference type="EMBL" id="MEQ2359883.1"/>
    </source>
</evidence>
<protein>
    <submittedName>
        <fullName evidence="1">YabP/YqfC family sporulation protein</fullName>
    </submittedName>
</protein>
<accession>A0ABV1AQP4</accession>
<dbReference type="InterPro" id="IPR022476">
    <property type="entry name" value="Spore_YabP/YqfC"/>
</dbReference>
<name>A0ABV1AQP4_9FIRM</name>
<dbReference type="Pfam" id="PF07873">
    <property type="entry name" value="YabP"/>
    <property type="match status" value="1"/>
</dbReference>
<sequence>MKKKEQWRENLVEALEIPRDLALKESVFTVTGKSQIQIGNYRSILRYEPQELIILTFSGKLVVHGKGLKILWYTPEEMQIEGILSEIILER</sequence>
<proteinExistence type="predicted"/>
<dbReference type="EMBL" id="JBBMEI010000079">
    <property type="protein sequence ID" value="MEQ2359883.1"/>
    <property type="molecule type" value="Genomic_DNA"/>
</dbReference>
<dbReference type="RefSeq" id="WP_118699616.1">
    <property type="nucleotide sequence ID" value="NZ_JBBMEI010000079.1"/>
</dbReference>